<sequence length="121" mass="12432">MPLQSRATVAAVHLFHAATSPSHPTITAHSSSPLPICLVHFTASTAPPLGVSLRRCTQTTAVESPQRPHRSAPVPTATPLTSPQLPPSSAGGDEGRDADAGWVVSWEASGVAGHDGDSREA</sequence>
<dbReference type="Proteomes" id="UP001457282">
    <property type="component" value="Unassembled WGS sequence"/>
</dbReference>
<evidence type="ECO:0000313" key="2">
    <source>
        <dbReference type="EMBL" id="KAK9943708.1"/>
    </source>
</evidence>
<protein>
    <submittedName>
        <fullName evidence="2">Uncharacterized protein</fullName>
    </submittedName>
</protein>
<feature type="region of interest" description="Disordered" evidence="1">
    <location>
        <begin position="57"/>
        <end position="121"/>
    </location>
</feature>
<feature type="compositionally biased region" description="Low complexity" evidence="1">
    <location>
        <begin position="75"/>
        <end position="91"/>
    </location>
</feature>
<organism evidence="2 3">
    <name type="scientific">Rubus argutus</name>
    <name type="common">Southern blackberry</name>
    <dbReference type="NCBI Taxonomy" id="59490"/>
    <lineage>
        <taxon>Eukaryota</taxon>
        <taxon>Viridiplantae</taxon>
        <taxon>Streptophyta</taxon>
        <taxon>Embryophyta</taxon>
        <taxon>Tracheophyta</taxon>
        <taxon>Spermatophyta</taxon>
        <taxon>Magnoliopsida</taxon>
        <taxon>eudicotyledons</taxon>
        <taxon>Gunneridae</taxon>
        <taxon>Pentapetalae</taxon>
        <taxon>rosids</taxon>
        <taxon>fabids</taxon>
        <taxon>Rosales</taxon>
        <taxon>Rosaceae</taxon>
        <taxon>Rosoideae</taxon>
        <taxon>Rosoideae incertae sedis</taxon>
        <taxon>Rubus</taxon>
    </lineage>
</organism>
<dbReference type="AlphaFoldDB" id="A0AAW1Y737"/>
<keyword evidence="3" id="KW-1185">Reference proteome</keyword>
<evidence type="ECO:0000256" key="1">
    <source>
        <dbReference type="SAM" id="MobiDB-lite"/>
    </source>
</evidence>
<dbReference type="EMBL" id="JBEDUW010000002">
    <property type="protein sequence ID" value="KAK9943708.1"/>
    <property type="molecule type" value="Genomic_DNA"/>
</dbReference>
<gene>
    <name evidence="2" type="ORF">M0R45_009309</name>
</gene>
<accession>A0AAW1Y737</accession>
<name>A0AAW1Y737_RUBAR</name>
<proteinExistence type="predicted"/>
<evidence type="ECO:0000313" key="3">
    <source>
        <dbReference type="Proteomes" id="UP001457282"/>
    </source>
</evidence>
<comment type="caution">
    <text evidence="2">The sequence shown here is derived from an EMBL/GenBank/DDBJ whole genome shotgun (WGS) entry which is preliminary data.</text>
</comment>
<reference evidence="2 3" key="1">
    <citation type="journal article" date="2023" name="G3 (Bethesda)">
        <title>A chromosome-length genome assembly and annotation of blackberry (Rubus argutus, cv. 'Hillquist').</title>
        <authorList>
            <person name="Bruna T."/>
            <person name="Aryal R."/>
            <person name="Dudchenko O."/>
            <person name="Sargent D.J."/>
            <person name="Mead D."/>
            <person name="Buti M."/>
            <person name="Cavallini A."/>
            <person name="Hytonen T."/>
            <person name="Andres J."/>
            <person name="Pham M."/>
            <person name="Weisz D."/>
            <person name="Mascagni F."/>
            <person name="Usai G."/>
            <person name="Natali L."/>
            <person name="Bassil N."/>
            <person name="Fernandez G.E."/>
            <person name="Lomsadze A."/>
            <person name="Armour M."/>
            <person name="Olukolu B."/>
            <person name="Poorten T."/>
            <person name="Britton C."/>
            <person name="Davik J."/>
            <person name="Ashrafi H."/>
            <person name="Aiden E.L."/>
            <person name="Borodovsky M."/>
            <person name="Worthington M."/>
        </authorList>
    </citation>
    <scope>NUCLEOTIDE SEQUENCE [LARGE SCALE GENOMIC DNA]</scope>
    <source>
        <strain evidence="2">PI 553951</strain>
    </source>
</reference>